<dbReference type="Pfam" id="PF00326">
    <property type="entry name" value="Peptidase_S9"/>
    <property type="match status" value="1"/>
</dbReference>
<comment type="caution">
    <text evidence="9">The sequence shown here is derived from an EMBL/GenBank/DDBJ whole genome shotgun (WGS) entry which is preliminary data.</text>
</comment>
<dbReference type="PRINTS" id="PR00862">
    <property type="entry name" value="PROLIGOPTASE"/>
</dbReference>
<dbReference type="PANTHER" id="PTHR42881">
    <property type="entry name" value="PROLYL ENDOPEPTIDASE"/>
    <property type="match status" value="1"/>
</dbReference>
<dbReference type="EMBL" id="MGKP01000003">
    <property type="protein sequence ID" value="OGN29692.1"/>
    <property type="molecule type" value="Genomic_DNA"/>
</dbReference>
<evidence type="ECO:0000259" key="8">
    <source>
        <dbReference type="Pfam" id="PF02897"/>
    </source>
</evidence>
<dbReference type="InterPro" id="IPR051167">
    <property type="entry name" value="Prolyl_oligopep/macrocyclase"/>
</dbReference>
<proteinExistence type="predicted"/>
<name>A0A1F8GWA5_9BACT</name>
<feature type="domain" description="Peptidase S9 prolyl oligopeptidase catalytic" evidence="7">
    <location>
        <begin position="497"/>
        <end position="706"/>
    </location>
</feature>
<dbReference type="SUPFAM" id="SSF53474">
    <property type="entry name" value="alpha/beta-Hydrolases"/>
    <property type="match status" value="1"/>
</dbReference>
<dbReference type="InterPro" id="IPR029058">
    <property type="entry name" value="AB_hydrolase_fold"/>
</dbReference>
<comment type="catalytic activity">
    <reaction evidence="1">
        <text>Hydrolysis of Pro-|-Xaa &gt;&gt; Ala-|-Xaa in oligopeptides.</text>
        <dbReference type="EC" id="3.4.21.26"/>
    </reaction>
</comment>
<dbReference type="GO" id="GO:0004252">
    <property type="term" value="F:serine-type endopeptidase activity"/>
    <property type="evidence" value="ECO:0007669"/>
    <property type="project" value="UniProtKB-EC"/>
</dbReference>
<dbReference type="InterPro" id="IPR002470">
    <property type="entry name" value="Peptidase_S9A"/>
</dbReference>
<evidence type="ECO:0000313" key="10">
    <source>
        <dbReference type="Proteomes" id="UP000179047"/>
    </source>
</evidence>
<dbReference type="InterPro" id="IPR001375">
    <property type="entry name" value="Peptidase_S9_cat"/>
</dbReference>
<keyword evidence="6" id="KW-0732">Signal</keyword>
<dbReference type="EC" id="3.4.21.26" evidence="2"/>
<feature type="domain" description="Peptidase S9A N-terminal" evidence="8">
    <location>
        <begin position="40"/>
        <end position="428"/>
    </location>
</feature>
<keyword evidence="4" id="KW-0378">Hydrolase</keyword>
<feature type="chain" id="PRO_5009535692" description="prolyl oligopeptidase" evidence="6">
    <location>
        <begin position="22"/>
        <end position="730"/>
    </location>
</feature>
<evidence type="ECO:0000256" key="2">
    <source>
        <dbReference type="ARBA" id="ARBA00011897"/>
    </source>
</evidence>
<gene>
    <name evidence="9" type="ORF">A3A33_04335</name>
</gene>
<dbReference type="PANTHER" id="PTHR42881:SF2">
    <property type="entry name" value="PROLYL ENDOPEPTIDASE"/>
    <property type="match status" value="1"/>
</dbReference>
<evidence type="ECO:0000256" key="6">
    <source>
        <dbReference type="SAM" id="SignalP"/>
    </source>
</evidence>
<evidence type="ECO:0000259" key="7">
    <source>
        <dbReference type="Pfam" id="PF00326"/>
    </source>
</evidence>
<dbReference type="Proteomes" id="UP000179047">
    <property type="component" value="Unassembled WGS sequence"/>
</dbReference>
<protein>
    <recommendedName>
        <fullName evidence="2">prolyl oligopeptidase</fullName>
        <ecNumber evidence="2">3.4.21.26</ecNumber>
    </recommendedName>
</protein>
<accession>A0A1F8GWA5</accession>
<dbReference type="Gene3D" id="2.130.10.120">
    <property type="entry name" value="Prolyl oligopeptidase, N-terminal domain"/>
    <property type="match status" value="1"/>
</dbReference>
<evidence type="ECO:0000313" key="9">
    <source>
        <dbReference type="EMBL" id="OGN29692.1"/>
    </source>
</evidence>
<dbReference type="SUPFAM" id="SSF50993">
    <property type="entry name" value="Peptidase/esterase 'gauge' domain"/>
    <property type="match status" value="1"/>
</dbReference>
<evidence type="ECO:0000256" key="4">
    <source>
        <dbReference type="ARBA" id="ARBA00022801"/>
    </source>
</evidence>
<dbReference type="GO" id="GO:0070012">
    <property type="term" value="F:oligopeptidase activity"/>
    <property type="evidence" value="ECO:0007669"/>
    <property type="project" value="TreeGrafter"/>
</dbReference>
<evidence type="ECO:0000256" key="3">
    <source>
        <dbReference type="ARBA" id="ARBA00022670"/>
    </source>
</evidence>
<keyword evidence="3" id="KW-0645">Protease</keyword>
<reference evidence="9 10" key="1">
    <citation type="journal article" date="2016" name="Nat. Commun.">
        <title>Thousands of microbial genomes shed light on interconnected biogeochemical processes in an aquifer system.</title>
        <authorList>
            <person name="Anantharaman K."/>
            <person name="Brown C.T."/>
            <person name="Hug L.A."/>
            <person name="Sharon I."/>
            <person name="Castelle C.J."/>
            <person name="Probst A.J."/>
            <person name="Thomas B.C."/>
            <person name="Singh A."/>
            <person name="Wilkins M.J."/>
            <person name="Karaoz U."/>
            <person name="Brodie E.L."/>
            <person name="Williams K.H."/>
            <person name="Hubbard S.S."/>
            <person name="Banfield J.F."/>
        </authorList>
    </citation>
    <scope>NUCLEOTIDE SEQUENCE [LARGE SCALE GENOMIC DNA]</scope>
</reference>
<dbReference type="AlphaFoldDB" id="A0A1F8GWA5"/>
<dbReference type="InterPro" id="IPR023302">
    <property type="entry name" value="Pept_S9A_N"/>
</dbReference>
<evidence type="ECO:0000256" key="5">
    <source>
        <dbReference type="ARBA" id="ARBA00022825"/>
    </source>
</evidence>
<evidence type="ECO:0000256" key="1">
    <source>
        <dbReference type="ARBA" id="ARBA00001070"/>
    </source>
</evidence>
<dbReference type="Gene3D" id="3.40.50.1820">
    <property type="entry name" value="alpha/beta hydrolase"/>
    <property type="match status" value="1"/>
</dbReference>
<keyword evidence="5" id="KW-0720">Serine protease</keyword>
<organism evidence="9 10">
    <name type="scientific">Candidatus Yanofskybacteria bacterium RIFCSPLOWO2_01_FULL_49_25</name>
    <dbReference type="NCBI Taxonomy" id="1802701"/>
    <lineage>
        <taxon>Bacteria</taxon>
        <taxon>Candidatus Yanofskyibacteriota</taxon>
    </lineage>
</organism>
<sequence>MKRIALLGFVFALLASLNGVASEKYPTPPGPALAAPRIMSNGQQIQDSYPGLLGENTPAITAWDAAQTKLTQTTLATLAARPQIRARLEGIRQLGSTSAPTPAGPYRFRLERGADDPYAIITVEENGVKRVLVDPSKNGRAGRLVKFYPNSDGSLLAYSINPEGKKFDQYELVVVETATAKETDLIPVERQAYEGQLTWLPDGIGFVYIGHVTHSENYSLNMDVMRHNLGTQWQDDTLFLAAGSPESSHDLLSFSGGNNWFVVGLDYYPNGEHANLLQLYEWQKPSAKPRTVWGGDAKVKTVWDMQVSGDQVYVLTKHQAPWGKVMVASINDLAEGKTDWKVAVPEEEGRAIEKIVLSDKYLVIRGTRPVRGVVEVFDRATGQKVFIYDTKDHLLGIIDSAAVDEVRNVLVMEARSFAVKSRIVEVSLTDFSLKTVSEIVPPGTNPDEFKIEQTEYPSEGGVMVPISLVYRKDLVKNGNTPTLVWVYGGHGVSMPPTFRDRLFPFFDNGGIVAIVHVRGGGEKGEEWYKAGRGRNKINSPLDLAYAASWLVAQGYTQHEKIGVMGESSGGLTTASAGALFPHSFGAVVTHAGLDDLPRLMDTKGGFEWKLDYGAPDDPVDLTYMLRVSPIQRLTRASARLKWLVTAGDIDDRVDPSNSRRFVARLQELNAMAYLRMEPGAGHFGASNVRVRLEEDADKLAFLFWAAGFQWPKEENTKGGSPATSVAVPVP</sequence>
<dbReference type="GO" id="GO:0006508">
    <property type="term" value="P:proteolysis"/>
    <property type="evidence" value="ECO:0007669"/>
    <property type="project" value="UniProtKB-KW"/>
</dbReference>
<feature type="signal peptide" evidence="6">
    <location>
        <begin position="1"/>
        <end position="21"/>
    </location>
</feature>
<dbReference type="Pfam" id="PF02897">
    <property type="entry name" value="Peptidase_S9_N"/>
    <property type="match status" value="1"/>
</dbReference>
<dbReference type="GO" id="GO:0005829">
    <property type="term" value="C:cytosol"/>
    <property type="evidence" value="ECO:0007669"/>
    <property type="project" value="TreeGrafter"/>
</dbReference>